<dbReference type="AlphaFoldDB" id="A0A402CFL6"/>
<sequence length="47" mass="5505">MFFGRHFYDRRPGGDVTARRPRREYCRNPAGHGNGRLAWLDGSKALW</sequence>
<dbReference type="Proteomes" id="UP000287519">
    <property type="component" value="Unassembled WGS sequence"/>
</dbReference>
<gene>
    <name evidence="1" type="ORF">Rhow_006286</name>
</gene>
<dbReference type="EMBL" id="BHYM01000055">
    <property type="protein sequence ID" value="GCE42347.1"/>
    <property type="molecule type" value="Genomic_DNA"/>
</dbReference>
<accession>A0A402CFL6</accession>
<keyword evidence="2" id="KW-1185">Reference proteome</keyword>
<reference evidence="1 2" key="1">
    <citation type="submission" date="2018-11" db="EMBL/GenBank/DDBJ databases">
        <title>Microbial catabolism of amino acid.</title>
        <authorList>
            <person name="Hibi M."/>
            <person name="Ogawa J."/>
        </authorList>
    </citation>
    <scope>NUCLEOTIDE SEQUENCE [LARGE SCALE GENOMIC DNA]</scope>
    <source>
        <strain evidence="1 2">C31-06</strain>
    </source>
</reference>
<evidence type="ECO:0000313" key="2">
    <source>
        <dbReference type="Proteomes" id="UP000287519"/>
    </source>
</evidence>
<name>A0A402CFL6_RHOWR</name>
<evidence type="ECO:0000313" key="1">
    <source>
        <dbReference type="EMBL" id="GCE42347.1"/>
    </source>
</evidence>
<organism evidence="1 2">
    <name type="scientific">Rhodococcus wratislaviensis</name>
    <name type="common">Tsukamurella wratislaviensis</name>
    <dbReference type="NCBI Taxonomy" id="44752"/>
    <lineage>
        <taxon>Bacteria</taxon>
        <taxon>Bacillati</taxon>
        <taxon>Actinomycetota</taxon>
        <taxon>Actinomycetes</taxon>
        <taxon>Mycobacteriales</taxon>
        <taxon>Nocardiaceae</taxon>
        <taxon>Rhodococcus</taxon>
    </lineage>
</organism>
<comment type="caution">
    <text evidence="1">The sequence shown here is derived from an EMBL/GenBank/DDBJ whole genome shotgun (WGS) entry which is preliminary data.</text>
</comment>
<proteinExistence type="predicted"/>
<protein>
    <submittedName>
        <fullName evidence="1">Uncharacterized protein</fullName>
    </submittedName>
</protein>